<dbReference type="Proteomes" id="UP000525298">
    <property type="component" value="Unassembled WGS sequence"/>
</dbReference>
<proteinExistence type="predicted"/>
<keyword evidence="2" id="KW-1185">Reference proteome</keyword>
<gene>
    <name evidence="1" type="ORF">HNR65_000504</name>
</gene>
<protein>
    <submittedName>
        <fullName evidence="1">Uncharacterized protein</fullName>
    </submittedName>
</protein>
<accession>A0A7W0C6T7</accession>
<comment type="caution">
    <text evidence="1">The sequence shown here is derived from an EMBL/GenBank/DDBJ whole genome shotgun (WGS) entry which is preliminary data.</text>
</comment>
<evidence type="ECO:0000313" key="2">
    <source>
        <dbReference type="Proteomes" id="UP000525298"/>
    </source>
</evidence>
<sequence length="50" mass="5622">MYLSSLNVTVYDNETDKMIGTSGYDNTGFFHAFPAADQKAKEVVNSIFKR</sequence>
<dbReference type="RefSeq" id="WP_181549856.1">
    <property type="nucleotide sequence ID" value="NZ_JACDUS010000001.1"/>
</dbReference>
<dbReference type="AlphaFoldDB" id="A0A7W0C6T7"/>
<reference evidence="1 2" key="1">
    <citation type="submission" date="2020-07" db="EMBL/GenBank/DDBJ databases">
        <title>Genomic Encyclopedia of Type Strains, Phase IV (KMG-IV): sequencing the most valuable type-strain genomes for metagenomic binning, comparative biology and taxonomic classification.</title>
        <authorList>
            <person name="Goeker M."/>
        </authorList>
    </citation>
    <scope>NUCLEOTIDE SEQUENCE [LARGE SCALE GENOMIC DNA]</scope>
    <source>
        <strain evidence="1 2">DSM 17721</strain>
    </source>
</reference>
<organism evidence="1 2">
    <name type="scientific">Desulfosalsimonas propionicica</name>
    <dbReference type="NCBI Taxonomy" id="332175"/>
    <lineage>
        <taxon>Bacteria</taxon>
        <taxon>Pseudomonadati</taxon>
        <taxon>Thermodesulfobacteriota</taxon>
        <taxon>Desulfobacteria</taxon>
        <taxon>Desulfobacterales</taxon>
        <taxon>Desulfosalsimonadaceae</taxon>
        <taxon>Desulfosalsimonas</taxon>
    </lineage>
</organism>
<evidence type="ECO:0000313" key="1">
    <source>
        <dbReference type="EMBL" id="MBA2880197.1"/>
    </source>
</evidence>
<name>A0A7W0C6T7_9BACT</name>
<dbReference type="EMBL" id="JACDUS010000001">
    <property type="protein sequence ID" value="MBA2880197.1"/>
    <property type="molecule type" value="Genomic_DNA"/>
</dbReference>